<sequence length="208" mass="22713">MLGRPGGMLAEENFWMRRASGWNGRRHAECDVSGWNGNGGIPNAICVQVECWRRRNSGCDGRLGGMAAGGILDAMRPDGMNMVVSSMKDGYELYGHGGLVGIRFGRFSRFIELAEPTMNPYGFLVVKQAEKTEGSELALGRNPGGSNAKRGMSIKGERIGEQMTFDILERGNSAGEKNKRSVASSELRVWGKLQHCGFFEKESDSLSV</sequence>
<accession>A0ABY9DXI1</accession>
<name>A0ABY9DXI1_VITVI</name>
<gene>
    <name evidence="1" type="ORF">VitviT2T_029128</name>
</gene>
<evidence type="ECO:0000313" key="2">
    <source>
        <dbReference type="Proteomes" id="UP001227230"/>
    </source>
</evidence>
<protein>
    <submittedName>
        <fullName evidence="1">Uncharacterized protein</fullName>
    </submittedName>
</protein>
<evidence type="ECO:0000313" key="1">
    <source>
        <dbReference type="EMBL" id="WKA11649.1"/>
    </source>
</evidence>
<proteinExistence type="predicted"/>
<dbReference type="EMBL" id="CP126665">
    <property type="protein sequence ID" value="WKA11649.1"/>
    <property type="molecule type" value="Genomic_DNA"/>
</dbReference>
<reference evidence="1 2" key="1">
    <citation type="journal article" date="2023" name="Hortic Res">
        <title>The complete reference genome for grapevine (Vitis vinifera L.) genetics and breeding.</title>
        <authorList>
            <person name="Shi X."/>
            <person name="Cao S."/>
            <person name="Wang X."/>
            <person name="Huang S."/>
            <person name="Wang Y."/>
            <person name="Liu Z."/>
            <person name="Liu W."/>
            <person name="Leng X."/>
            <person name="Peng Y."/>
            <person name="Wang N."/>
            <person name="Wang Y."/>
            <person name="Ma Z."/>
            <person name="Xu X."/>
            <person name="Zhang F."/>
            <person name="Xue H."/>
            <person name="Zhong H."/>
            <person name="Wang Y."/>
            <person name="Zhang K."/>
            <person name="Velt A."/>
            <person name="Avia K."/>
            <person name="Holtgrawe D."/>
            <person name="Grimplet J."/>
            <person name="Matus J.T."/>
            <person name="Ware D."/>
            <person name="Wu X."/>
            <person name="Wang H."/>
            <person name="Liu C."/>
            <person name="Fang Y."/>
            <person name="Rustenholz C."/>
            <person name="Cheng Z."/>
            <person name="Xiao H."/>
            <person name="Zhou Y."/>
        </authorList>
    </citation>
    <scope>NUCLEOTIDE SEQUENCE [LARGE SCALE GENOMIC DNA]</scope>
    <source>
        <strain evidence="2">cv. Pinot noir / PN40024</strain>
        <tissue evidence="1">Leaf</tissue>
    </source>
</reference>
<dbReference type="Proteomes" id="UP001227230">
    <property type="component" value="Chromosome 18"/>
</dbReference>
<keyword evidence="2" id="KW-1185">Reference proteome</keyword>
<organism evidence="1 2">
    <name type="scientific">Vitis vinifera</name>
    <name type="common">Grape</name>
    <dbReference type="NCBI Taxonomy" id="29760"/>
    <lineage>
        <taxon>Eukaryota</taxon>
        <taxon>Viridiplantae</taxon>
        <taxon>Streptophyta</taxon>
        <taxon>Embryophyta</taxon>
        <taxon>Tracheophyta</taxon>
        <taxon>Spermatophyta</taxon>
        <taxon>Magnoliopsida</taxon>
        <taxon>eudicotyledons</taxon>
        <taxon>Gunneridae</taxon>
        <taxon>Pentapetalae</taxon>
        <taxon>rosids</taxon>
        <taxon>Vitales</taxon>
        <taxon>Vitaceae</taxon>
        <taxon>Viteae</taxon>
        <taxon>Vitis</taxon>
    </lineage>
</organism>